<proteinExistence type="inferred from homology"/>
<keyword evidence="15" id="KW-0132">Cell division</keyword>
<dbReference type="InterPro" id="IPR036225">
    <property type="entry name" value="SRP/SRP_N"/>
</dbReference>
<reference evidence="15 16" key="1">
    <citation type="submission" date="2015-11" db="EMBL/GenBank/DDBJ databases">
        <title>Genomic analysis of 38 Legionella species identifies large and diverse effector repertoires.</title>
        <authorList>
            <person name="Burstein D."/>
            <person name="Amaro F."/>
            <person name="Zusman T."/>
            <person name="Lifshitz Z."/>
            <person name="Cohen O."/>
            <person name="Gilbert J.A."/>
            <person name="Pupko T."/>
            <person name="Shuman H.A."/>
            <person name="Segal G."/>
        </authorList>
    </citation>
    <scope>NUCLEOTIDE SEQUENCE [LARGE SCALE GENOMIC DNA]</scope>
    <source>
        <strain evidence="15 16">Bercovier 4</strain>
    </source>
</reference>
<dbReference type="GO" id="GO:0051301">
    <property type="term" value="P:cell division"/>
    <property type="evidence" value="ECO:0007669"/>
    <property type="project" value="UniProtKB-KW"/>
</dbReference>
<dbReference type="NCBIfam" id="TIGR00064">
    <property type="entry name" value="ftsY"/>
    <property type="match status" value="1"/>
</dbReference>
<dbReference type="Gene3D" id="3.40.50.300">
    <property type="entry name" value="P-loop containing nucleotide triphosphate hydrolases"/>
    <property type="match status" value="1"/>
</dbReference>
<keyword evidence="3 10" id="KW-0547">Nucleotide-binding</keyword>
<dbReference type="OrthoDB" id="9804720at2"/>
<evidence type="ECO:0000256" key="2">
    <source>
        <dbReference type="ARBA" id="ARBA00022490"/>
    </source>
</evidence>
<keyword evidence="7 10" id="KW-0675">Receptor</keyword>
<dbReference type="InterPro" id="IPR013822">
    <property type="entry name" value="Signal_recog_particl_SRP54_hlx"/>
</dbReference>
<evidence type="ECO:0000256" key="6">
    <source>
        <dbReference type="ARBA" id="ARBA00023136"/>
    </source>
</evidence>
<feature type="domain" description="SRP54-type proteins GTP-binding" evidence="13">
    <location>
        <begin position="146"/>
        <end position="347"/>
    </location>
</feature>
<evidence type="ECO:0000256" key="1">
    <source>
        <dbReference type="ARBA" id="ARBA00022475"/>
    </source>
</evidence>
<dbReference type="PANTHER" id="PTHR43134">
    <property type="entry name" value="SIGNAL RECOGNITION PARTICLE RECEPTOR SUBUNIT ALPHA"/>
    <property type="match status" value="1"/>
</dbReference>
<dbReference type="EC" id="3.6.5.4" evidence="10"/>
<evidence type="ECO:0000256" key="7">
    <source>
        <dbReference type="ARBA" id="ARBA00023170"/>
    </source>
</evidence>
<feature type="binding site" evidence="10">
    <location>
        <begin position="153"/>
        <end position="160"/>
    </location>
    <ligand>
        <name>GTP</name>
        <dbReference type="ChEBI" id="CHEBI:37565"/>
    </ligand>
</feature>
<evidence type="ECO:0000313" key="15">
    <source>
        <dbReference type="EMBL" id="KTD14473.1"/>
    </source>
</evidence>
<keyword evidence="4 10" id="KW-0378">Hydrolase</keyword>
<dbReference type="GO" id="GO:0005047">
    <property type="term" value="F:signal recognition particle binding"/>
    <property type="evidence" value="ECO:0007669"/>
    <property type="project" value="TreeGrafter"/>
</dbReference>
<dbReference type="SMART" id="SM00382">
    <property type="entry name" value="AAA"/>
    <property type="match status" value="1"/>
</dbReference>
<evidence type="ECO:0000256" key="10">
    <source>
        <dbReference type="HAMAP-Rule" id="MF_00920"/>
    </source>
</evidence>
<dbReference type="SMART" id="SM00963">
    <property type="entry name" value="SRP54_N"/>
    <property type="match status" value="1"/>
</dbReference>
<keyword evidence="2 10" id="KW-0963">Cytoplasm</keyword>
<dbReference type="Pfam" id="PF02881">
    <property type="entry name" value="SRP54_N"/>
    <property type="match status" value="1"/>
</dbReference>
<feature type="domain" description="AAA+ ATPase" evidence="12">
    <location>
        <begin position="145"/>
        <end position="337"/>
    </location>
</feature>
<dbReference type="Gene3D" id="1.20.120.140">
    <property type="entry name" value="Signal recognition particle SRP54, nucleotide-binding domain"/>
    <property type="match status" value="1"/>
</dbReference>
<comment type="similarity">
    <text evidence="10">Belongs to the GTP-binding SRP family. FtsY subfamily.</text>
</comment>
<gene>
    <name evidence="10" type="primary">ftsY</name>
    <name evidence="15" type="ORF">Lisr_2701</name>
</gene>
<evidence type="ECO:0000259" key="13">
    <source>
        <dbReference type="SMART" id="SM00962"/>
    </source>
</evidence>
<dbReference type="InterPro" id="IPR003593">
    <property type="entry name" value="AAA+_ATPase"/>
</dbReference>
<dbReference type="GO" id="GO:0005886">
    <property type="term" value="C:plasma membrane"/>
    <property type="evidence" value="ECO:0007669"/>
    <property type="project" value="UniProtKB-SubCell"/>
</dbReference>
<keyword evidence="5 10" id="KW-0342">GTP-binding</keyword>
<dbReference type="CDD" id="cd17874">
    <property type="entry name" value="FtsY"/>
    <property type="match status" value="1"/>
</dbReference>
<evidence type="ECO:0000256" key="5">
    <source>
        <dbReference type="ARBA" id="ARBA00023134"/>
    </source>
</evidence>
<feature type="binding site" evidence="10">
    <location>
        <begin position="299"/>
        <end position="302"/>
    </location>
    <ligand>
        <name>GTP</name>
        <dbReference type="ChEBI" id="CHEBI:37565"/>
    </ligand>
</feature>
<feature type="domain" description="Signal recognition particle SRP54 helical bundle" evidence="14">
    <location>
        <begin position="51"/>
        <end position="132"/>
    </location>
</feature>
<comment type="catalytic activity">
    <reaction evidence="8 10">
        <text>GTP + H2O = GDP + phosphate + H(+)</text>
        <dbReference type="Rhea" id="RHEA:19669"/>
        <dbReference type="ChEBI" id="CHEBI:15377"/>
        <dbReference type="ChEBI" id="CHEBI:15378"/>
        <dbReference type="ChEBI" id="CHEBI:37565"/>
        <dbReference type="ChEBI" id="CHEBI:43474"/>
        <dbReference type="ChEBI" id="CHEBI:58189"/>
        <dbReference type="EC" id="3.6.5.4"/>
    </reaction>
</comment>
<dbReference type="Pfam" id="PF00448">
    <property type="entry name" value="SRP54"/>
    <property type="match status" value="1"/>
</dbReference>
<dbReference type="GO" id="GO:0005525">
    <property type="term" value="F:GTP binding"/>
    <property type="evidence" value="ECO:0007669"/>
    <property type="project" value="UniProtKB-UniRule"/>
</dbReference>
<evidence type="ECO:0000256" key="4">
    <source>
        <dbReference type="ARBA" id="ARBA00022801"/>
    </source>
</evidence>
<evidence type="ECO:0000259" key="12">
    <source>
        <dbReference type="SMART" id="SM00382"/>
    </source>
</evidence>
<dbReference type="STRING" id="454.Lisr_2701"/>
<dbReference type="InterPro" id="IPR004390">
    <property type="entry name" value="SR_rcpt_FtsY"/>
</dbReference>
<dbReference type="Proteomes" id="UP000054761">
    <property type="component" value="Unassembled WGS sequence"/>
</dbReference>
<dbReference type="GO" id="GO:0006614">
    <property type="term" value="P:SRP-dependent cotranslational protein targeting to membrane"/>
    <property type="evidence" value="ECO:0007669"/>
    <property type="project" value="InterPro"/>
</dbReference>
<comment type="function">
    <text evidence="9 10">Involved in targeting and insertion of nascent membrane proteins into the cytoplasmic membrane. Acts as a receptor for the complex formed by the signal recognition particle (SRP) and the ribosome-nascent chain (RNC). Interaction with SRP-RNC leads to the transfer of the RNC complex to the Sec translocase for insertion into the membrane, the hydrolysis of GTP by both Ffh and FtsY, and the dissociation of the SRP-FtsY complex into the individual components.</text>
</comment>
<dbReference type="SUPFAM" id="SSF47364">
    <property type="entry name" value="Domain of the SRP/SRP receptor G-proteins"/>
    <property type="match status" value="1"/>
</dbReference>
<dbReference type="EMBL" id="LNYH01000149">
    <property type="protein sequence ID" value="KTD14473.1"/>
    <property type="molecule type" value="Genomic_DNA"/>
</dbReference>
<evidence type="ECO:0000259" key="14">
    <source>
        <dbReference type="SMART" id="SM00963"/>
    </source>
</evidence>
<dbReference type="PATRIC" id="fig|454.4.peg.2965"/>
<keyword evidence="16" id="KW-1185">Reference proteome</keyword>
<comment type="subunit">
    <text evidence="10">Part of the signal recognition particle protein translocation system, which is composed of SRP and FtsY. SRP is a ribonucleoprotein composed of Ffh and a 4.5S RNA molecule.</text>
</comment>
<protein>
    <recommendedName>
        <fullName evidence="10">Signal recognition particle receptor FtsY</fullName>
        <shortName evidence="10">SRP receptor</shortName>
        <ecNumber evidence="10">3.6.5.4</ecNumber>
    </recommendedName>
</protein>
<dbReference type="SUPFAM" id="SSF52540">
    <property type="entry name" value="P-loop containing nucleoside triphosphate hydrolases"/>
    <property type="match status" value="1"/>
</dbReference>
<keyword evidence="15" id="KW-0131">Cell cycle</keyword>
<dbReference type="GO" id="GO:0003924">
    <property type="term" value="F:GTPase activity"/>
    <property type="evidence" value="ECO:0007669"/>
    <property type="project" value="UniProtKB-UniRule"/>
</dbReference>
<dbReference type="AlphaFoldDB" id="A0A0W0V459"/>
<comment type="caution">
    <text evidence="15">The sequence shown here is derived from an EMBL/GenBank/DDBJ whole genome shotgun (WGS) entry which is preliminary data.</text>
</comment>
<dbReference type="InterPro" id="IPR027417">
    <property type="entry name" value="P-loop_NTPase"/>
</dbReference>
<dbReference type="InterPro" id="IPR042101">
    <property type="entry name" value="SRP54_N_sf"/>
</dbReference>
<feature type="compositionally biased region" description="Basic residues" evidence="11">
    <location>
        <begin position="1"/>
        <end position="10"/>
    </location>
</feature>
<dbReference type="RefSeq" id="WP_058502967.1">
    <property type="nucleotide sequence ID" value="NZ_CAAAJA010000009.1"/>
</dbReference>
<organism evidence="15 16">
    <name type="scientific">Legionella israelensis</name>
    <dbReference type="NCBI Taxonomy" id="454"/>
    <lineage>
        <taxon>Bacteria</taxon>
        <taxon>Pseudomonadati</taxon>
        <taxon>Pseudomonadota</taxon>
        <taxon>Gammaproteobacteria</taxon>
        <taxon>Legionellales</taxon>
        <taxon>Legionellaceae</taxon>
        <taxon>Legionella</taxon>
    </lineage>
</organism>
<dbReference type="SMART" id="SM00962">
    <property type="entry name" value="SRP54"/>
    <property type="match status" value="1"/>
</dbReference>
<dbReference type="HAMAP" id="MF_00920">
    <property type="entry name" value="FtsY"/>
    <property type="match status" value="1"/>
</dbReference>
<accession>A0A0W0V459</accession>
<dbReference type="InterPro" id="IPR000897">
    <property type="entry name" value="SRP54_GTPase_dom"/>
</dbReference>
<keyword evidence="1 10" id="KW-1003">Cell membrane</keyword>
<sequence>MIKWFRKKQAQGHVDADSFKETIQEEENGKEATPEFADDDSSSRTGVFARFRKGLAKTRHQLGEGVGRLLLGKKEIPPEILEELETLLLSADFGIETTEKILTHLSERLARKQLSDGQAVYEALKAELIKLLTFDAPPLALDSGFPFILLMVGVNGAGKTTTIGKLARKYQQEGKKVMLAAGDTFRAAAVEQLKVWGERNGIPVIAQQTGADSASVIFDAVQAAKARHMDILIADTAGRLHTQGNLMNELKKIKRVIQKIDPSAPHETMLVLDASVGQNALNQARQFNQDIAISGITMTKLDGTAKGGILFAIANELRIPFRYLGVGEGIEDLRPFDAAQFVSAIFENDYIQSSQ</sequence>
<evidence type="ECO:0000256" key="3">
    <source>
        <dbReference type="ARBA" id="ARBA00022741"/>
    </source>
</evidence>
<dbReference type="FunFam" id="3.40.50.300:FF:000053">
    <property type="entry name" value="Signal recognition particle receptor FtsY"/>
    <property type="match status" value="1"/>
</dbReference>
<evidence type="ECO:0000256" key="11">
    <source>
        <dbReference type="SAM" id="MobiDB-lite"/>
    </source>
</evidence>
<evidence type="ECO:0000256" key="8">
    <source>
        <dbReference type="ARBA" id="ARBA00048027"/>
    </source>
</evidence>
<dbReference type="GO" id="GO:0005737">
    <property type="term" value="C:cytoplasm"/>
    <property type="evidence" value="ECO:0007669"/>
    <property type="project" value="UniProtKB-SubCell"/>
</dbReference>
<evidence type="ECO:0000256" key="9">
    <source>
        <dbReference type="ARBA" id="ARBA00053570"/>
    </source>
</evidence>
<name>A0A0W0V459_9GAMM</name>
<dbReference type="FunFam" id="1.20.120.140:FF:000002">
    <property type="entry name" value="Signal recognition particle receptor FtsY"/>
    <property type="match status" value="1"/>
</dbReference>
<keyword evidence="6 10" id="KW-0472">Membrane</keyword>
<evidence type="ECO:0000313" key="16">
    <source>
        <dbReference type="Proteomes" id="UP000054761"/>
    </source>
</evidence>
<comment type="subcellular location">
    <subcellularLocation>
        <location evidence="10">Cell membrane</location>
        <topology evidence="10">Peripheral membrane protein</topology>
        <orientation evidence="10">Cytoplasmic side</orientation>
    </subcellularLocation>
    <subcellularLocation>
        <location evidence="10">Cytoplasm</location>
    </subcellularLocation>
</comment>
<dbReference type="PANTHER" id="PTHR43134:SF1">
    <property type="entry name" value="SIGNAL RECOGNITION PARTICLE RECEPTOR SUBUNIT ALPHA"/>
    <property type="match status" value="1"/>
</dbReference>
<feature type="binding site" evidence="10">
    <location>
        <begin position="235"/>
        <end position="239"/>
    </location>
    <ligand>
        <name>GTP</name>
        <dbReference type="ChEBI" id="CHEBI:37565"/>
    </ligand>
</feature>
<feature type="region of interest" description="Disordered" evidence="11">
    <location>
        <begin position="1"/>
        <end position="44"/>
    </location>
</feature>
<feature type="compositionally biased region" description="Basic and acidic residues" evidence="11">
    <location>
        <begin position="14"/>
        <end position="33"/>
    </location>
</feature>